<evidence type="ECO:0000256" key="7">
    <source>
        <dbReference type="SAM" id="SignalP"/>
    </source>
</evidence>
<gene>
    <name evidence="10" type="ORF">M0R45_022143</name>
</gene>
<proteinExistence type="predicted"/>
<dbReference type="InterPro" id="IPR025287">
    <property type="entry name" value="WAK_GUB"/>
</dbReference>
<feature type="signal peptide" evidence="7">
    <location>
        <begin position="1"/>
        <end position="23"/>
    </location>
</feature>
<comment type="caution">
    <text evidence="10">The sequence shown here is derived from an EMBL/GenBank/DDBJ whole genome shotgun (WGS) entry which is preliminary data.</text>
</comment>
<evidence type="ECO:0000256" key="6">
    <source>
        <dbReference type="ARBA" id="ARBA00048679"/>
    </source>
</evidence>
<dbReference type="InterPro" id="IPR032872">
    <property type="entry name" value="WAK_assoc_C"/>
</dbReference>
<dbReference type="PANTHER" id="PTHR33355:SF13">
    <property type="entry name" value="WALL-ASSOCIATED RECEPTOR KINASE 3-LIKE"/>
    <property type="match status" value="1"/>
</dbReference>
<comment type="catalytic activity">
    <reaction evidence="6">
        <text>L-seryl-[protein] + ATP = O-phospho-L-seryl-[protein] + ADP + H(+)</text>
        <dbReference type="Rhea" id="RHEA:17989"/>
        <dbReference type="Rhea" id="RHEA-COMP:9863"/>
        <dbReference type="Rhea" id="RHEA-COMP:11604"/>
        <dbReference type="ChEBI" id="CHEBI:15378"/>
        <dbReference type="ChEBI" id="CHEBI:29999"/>
        <dbReference type="ChEBI" id="CHEBI:30616"/>
        <dbReference type="ChEBI" id="CHEBI:83421"/>
        <dbReference type="ChEBI" id="CHEBI:456216"/>
        <dbReference type="EC" id="2.7.11.1"/>
    </reaction>
</comment>
<reference evidence="10 11" key="1">
    <citation type="journal article" date="2023" name="G3 (Bethesda)">
        <title>A chromosome-length genome assembly and annotation of blackberry (Rubus argutus, cv. 'Hillquist').</title>
        <authorList>
            <person name="Bruna T."/>
            <person name="Aryal R."/>
            <person name="Dudchenko O."/>
            <person name="Sargent D.J."/>
            <person name="Mead D."/>
            <person name="Buti M."/>
            <person name="Cavallini A."/>
            <person name="Hytonen T."/>
            <person name="Andres J."/>
            <person name="Pham M."/>
            <person name="Weisz D."/>
            <person name="Mascagni F."/>
            <person name="Usai G."/>
            <person name="Natali L."/>
            <person name="Bassil N."/>
            <person name="Fernandez G.E."/>
            <person name="Lomsadze A."/>
            <person name="Armour M."/>
            <person name="Olukolu B."/>
            <person name="Poorten T."/>
            <person name="Britton C."/>
            <person name="Davik J."/>
            <person name="Ashrafi H."/>
            <person name="Aiden E.L."/>
            <person name="Borodovsky M."/>
            <person name="Worthington M."/>
        </authorList>
    </citation>
    <scope>NUCLEOTIDE SEQUENCE [LARGE SCALE GENOMIC DNA]</scope>
    <source>
        <strain evidence="10">PI 553951</strain>
    </source>
</reference>
<keyword evidence="4" id="KW-0325">Glycoprotein</keyword>
<dbReference type="PANTHER" id="PTHR33355">
    <property type="entry name" value="WALL-ASSOCIATED RECEPTOR KINASE CARBOXY-TERMINAL PROTEIN-RELATED"/>
    <property type="match status" value="1"/>
</dbReference>
<evidence type="ECO:0000313" key="10">
    <source>
        <dbReference type="EMBL" id="KAK9935027.1"/>
    </source>
</evidence>
<keyword evidence="3 7" id="KW-0732">Signal</keyword>
<comment type="subcellular location">
    <subcellularLocation>
        <location evidence="1">Membrane</location>
        <topology evidence="1">Single-pass membrane protein</topology>
    </subcellularLocation>
</comment>
<organism evidence="10 11">
    <name type="scientific">Rubus argutus</name>
    <name type="common">Southern blackberry</name>
    <dbReference type="NCBI Taxonomy" id="59490"/>
    <lineage>
        <taxon>Eukaryota</taxon>
        <taxon>Viridiplantae</taxon>
        <taxon>Streptophyta</taxon>
        <taxon>Embryophyta</taxon>
        <taxon>Tracheophyta</taxon>
        <taxon>Spermatophyta</taxon>
        <taxon>Magnoliopsida</taxon>
        <taxon>eudicotyledons</taxon>
        <taxon>Gunneridae</taxon>
        <taxon>Pentapetalae</taxon>
        <taxon>rosids</taxon>
        <taxon>fabids</taxon>
        <taxon>Rosales</taxon>
        <taxon>Rosaceae</taxon>
        <taxon>Rosoideae</taxon>
        <taxon>Rosoideae incertae sedis</taxon>
        <taxon>Rubus</taxon>
    </lineage>
</organism>
<dbReference type="Proteomes" id="UP001457282">
    <property type="component" value="Unassembled WGS sequence"/>
</dbReference>
<sequence length="301" mass="32374">MPSASETLLLTTIFLLLIPPSHTTSSINNTCRDTCGTIPVKFPFGTGFGCGHPDFVRYIKCTDLDTLQFITGTGIYAISSIDYTSNTIIVTDPLMSTCSSMQNSGSFSLDKASPFTIREENIFVLLGCSTTSPVFDPSEDLCDTGSGSRVCRGLYSCKGVSGIGLQQNAPISTCCVYDDSVAGFGSGYALDLPKLQCSSYTSVYEFGDEGDPMKWRFGISLQYNDSYYTKPCKDCEASGGLCGFAGLDQSFACICRSGMNTTTNCFGQGYAWSGTLELKVQTKTIIGGFLLSWALLFVRSN</sequence>
<evidence type="ECO:0000313" key="11">
    <source>
        <dbReference type="Proteomes" id="UP001457282"/>
    </source>
</evidence>
<feature type="chain" id="PRO_5043542287" description="non-specific serine/threonine protein kinase" evidence="7">
    <location>
        <begin position="24"/>
        <end position="301"/>
    </location>
</feature>
<evidence type="ECO:0000259" key="8">
    <source>
        <dbReference type="Pfam" id="PF13947"/>
    </source>
</evidence>
<evidence type="ECO:0000256" key="4">
    <source>
        <dbReference type="ARBA" id="ARBA00023180"/>
    </source>
</evidence>
<evidence type="ECO:0000256" key="3">
    <source>
        <dbReference type="ARBA" id="ARBA00022729"/>
    </source>
</evidence>
<dbReference type="GO" id="GO:0016020">
    <property type="term" value="C:membrane"/>
    <property type="evidence" value="ECO:0007669"/>
    <property type="project" value="UniProtKB-SubCell"/>
</dbReference>
<evidence type="ECO:0000256" key="1">
    <source>
        <dbReference type="ARBA" id="ARBA00004167"/>
    </source>
</evidence>
<feature type="domain" description="Wall-associated receptor kinase galacturonan-binding" evidence="8">
    <location>
        <begin position="31"/>
        <end position="92"/>
    </location>
</feature>
<comment type="catalytic activity">
    <reaction evidence="5">
        <text>L-threonyl-[protein] + ATP = O-phospho-L-threonyl-[protein] + ADP + H(+)</text>
        <dbReference type="Rhea" id="RHEA:46608"/>
        <dbReference type="Rhea" id="RHEA-COMP:11060"/>
        <dbReference type="Rhea" id="RHEA-COMP:11605"/>
        <dbReference type="ChEBI" id="CHEBI:15378"/>
        <dbReference type="ChEBI" id="CHEBI:30013"/>
        <dbReference type="ChEBI" id="CHEBI:30616"/>
        <dbReference type="ChEBI" id="CHEBI:61977"/>
        <dbReference type="ChEBI" id="CHEBI:456216"/>
        <dbReference type="EC" id="2.7.11.1"/>
    </reaction>
</comment>
<keyword evidence="11" id="KW-1185">Reference proteome</keyword>
<protein>
    <recommendedName>
        <fullName evidence="2">non-specific serine/threonine protein kinase</fullName>
        <ecNumber evidence="2">2.7.11.1</ecNumber>
    </recommendedName>
</protein>
<dbReference type="Pfam" id="PF14380">
    <property type="entry name" value="WAK_assoc"/>
    <property type="match status" value="1"/>
</dbReference>
<evidence type="ECO:0000259" key="9">
    <source>
        <dbReference type="Pfam" id="PF14380"/>
    </source>
</evidence>
<accession>A0AAW1XH18</accession>
<feature type="domain" description="Wall-associated receptor kinase C-terminal" evidence="9">
    <location>
        <begin position="218"/>
        <end position="257"/>
    </location>
</feature>
<evidence type="ECO:0000256" key="5">
    <source>
        <dbReference type="ARBA" id="ARBA00047899"/>
    </source>
</evidence>
<name>A0AAW1XH18_RUBAR</name>
<dbReference type="GO" id="GO:0030247">
    <property type="term" value="F:polysaccharide binding"/>
    <property type="evidence" value="ECO:0007669"/>
    <property type="project" value="InterPro"/>
</dbReference>
<dbReference type="AlphaFoldDB" id="A0AAW1XH18"/>
<dbReference type="GO" id="GO:0004674">
    <property type="term" value="F:protein serine/threonine kinase activity"/>
    <property type="evidence" value="ECO:0007669"/>
    <property type="project" value="UniProtKB-EC"/>
</dbReference>
<dbReference type="EC" id="2.7.11.1" evidence="2"/>
<dbReference type="Pfam" id="PF13947">
    <property type="entry name" value="GUB_WAK_bind"/>
    <property type="match status" value="1"/>
</dbReference>
<evidence type="ECO:0000256" key="2">
    <source>
        <dbReference type="ARBA" id="ARBA00012513"/>
    </source>
</evidence>
<dbReference type="EMBL" id="JBEDUW010000004">
    <property type="protein sequence ID" value="KAK9935027.1"/>
    <property type="molecule type" value="Genomic_DNA"/>
</dbReference>